<comment type="caution">
    <text evidence="2">The sequence shown here is derived from an EMBL/GenBank/DDBJ whole genome shotgun (WGS) entry which is preliminary data.</text>
</comment>
<dbReference type="STRING" id="86105.NF27_CG00290"/>
<proteinExistence type="predicted"/>
<keyword evidence="3" id="KW-1185">Reference proteome</keyword>
<feature type="domain" description="N-acetyltransferase" evidence="1">
    <location>
        <begin position="2"/>
        <end position="162"/>
    </location>
</feature>
<name>A0A0C1QJZ6_9RICK</name>
<dbReference type="PROSITE" id="PS51186">
    <property type="entry name" value="GNAT"/>
    <property type="match status" value="1"/>
</dbReference>
<protein>
    <recommendedName>
        <fullName evidence="1">N-acetyltransferase domain-containing protein</fullName>
    </recommendedName>
</protein>
<dbReference type="Pfam" id="PF00583">
    <property type="entry name" value="Acetyltransf_1"/>
    <property type="match status" value="1"/>
</dbReference>
<dbReference type="InterPro" id="IPR016181">
    <property type="entry name" value="Acyl_CoA_acyltransferase"/>
</dbReference>
<dbReference type="PATRIC" id="fig|86105.3.peg.263"/>
<accession>A0A0C1QJZ6</accession>
<sequence length="162" mass="18558">MVNISLLDQDDWQAWKDLRLEALQNAPHTFGASIEEVNNLDKKDFQSLLSKNKIFGAFLNTQLIGCTGFYVLNSLKTKHRGVLWGMYVTPKHRGKNIADSLVDAVISYSKSIVEQLNLKCVMTNHSAVKLYKKHGFKIYGTEPRALKVDNKYYDEYIMVLEL</sequence>
<dbReference type="OrthoDB" id="5459937at2"/>
<dbReference type="InterPro" id="IPR000182">
    <property type="entry name" value="GNAT_dom"/>
</dbReference>
<dbReference type="CDD" id="cd04301">
    <property type="entry name" value="NAT_SF"/>
    <property type="match status" value="1"/>
</dbReference>
<organism evidence="2 3">
    <name type="scientific">Candidatus Jidaibacter acanthamoebae</name>
    <dbReference type="NCBI Taxonomy" id="86105"/>
    <lineage>
        <taxon>Bacteria</taxon>
        <taxon>Pseudomonadati</taxon>
        <taxon>Pseudomonadota</taxon>
        <taxon>Alphaproteobacteria</taxon>
        <taxon>Rickettsiales</taxon>
        <taxon>Candidatus Midichloriaceae</taxon>
        <taxon>Candidatus Jidaibacter</taxon>
    </lineage>
</organism>
<dbReference type="GO" id="GO:0016747">
    <property type="term" value="F:acyltransferase activity, transferring groups other than amino-acyl groups"/>
    <property type="evidence" value="ECO:0007669"/>
    <property type="project" value="InterPro"/>
</dbReference>
<evidence type="ECO:0000313" key="2">
    <source>
        <dbReference type="EMBL" id="KIE05849.1"/>
    </source>
</evidence>
<dbReference type="Gene3D" id="3.40.630.30">
    <property type="match status" value="1"/>
</dbReference>
<evidence type="ECO:0000313" key="3">
    <source>
        <dbReference type="Proteomes" id="UP000031258"/>
    </source>
</evidence>
<dbReference type="EMBL" id="JSWE01000058">
    <property type="protein sequence ID" value="KIE05849.1"/>
    <property type="molecule type" value="Genomic_DNA"/>
</dbReference>
<dbReference type="SUPFAM" id="SSF55729">
    <property type="entry name" value="Acyl-CoA N-acyltransferases (Nat)"/>
    <property type="match status" value="1"/>
</dbReference>
<reference evidence="2 3" key="1">
    <citation type="submission" date="2014-11" db="EMBL/GenBank/DDBJ databases">
        <title>A Rickettsiales Symbiont of Amoebae With Ancient Features.</title>
        <authorList>
            <person name="Schulz F."/>
            <person name="Martijn J."/>
            <person name="Wascher F."/>
            <person name="Kostanjsek R."/>
            <person name="Ettema T.J."/>
            <person name="Horn M."/>
        </authorList>
    </citation>
    <scope>NUCLEOTIDE SEQUENCE [LARGE SCALE GENOMIC DNA]</scope>
    <source>
        <strain evidence="2 3">UWC36</strain>
    </source>
</reference>
<dbReference type="RefSeq" id="WP_039455312.1">
    <property type="nucleotide sequence ID" value="NZ_JSWE01000058.1"/>
</dbReference>
<dbReference type="AlphaFoldDB" id="A0A0C1QJZ6"/>
<evidence type="ECO:0000259" key="1">
    <source>
        <dbReference type="PROSITE" id="PS51186"/>
    </source>
</evidence>
<gene>
    <name evidence="2" type="ORF">NF27_CG00290</name>
</gene>
<dbReference type="Proteomes" id="UP000031258">
    <property type="component" value="Unassembled WGS sequence"/>
</dbReference>